<accession>A0A9D2NIY2</accession>
<proteinExistence type="predicted"/>
<gene>
    <name evidence="2" type="ORF">H9761_16240</name>
</gene>
<name>A0A9D2NIY2_9FIRM</name>
<feature type="region of interest" description="Disordered" evidence="1">
    <location>
        <begin position="1"/>
        <end position="21"/>
    </location>
</feature>
<evidence type="ECO:0000256" key="1">
    <source>
        <dbReference type="SAM" id="MobiDB-lite"/>
    </source>
</evidence>
<dbReference type="AlphaFoldDB" id="A0A9D2NIY2"/>
<comment type="caution">
    <text evidence="2">The sequence shown here is derived from an EMBL/GenBank/DDBJ whole genome shotgun (WGS) entry which is preliminary data.</text>
</comment>
<dbReference type="Proteomes" id="UP000823891">
    <property type="component" value="Unassembled WGS sequence"/>
</dbReference>
<evidence type="ECO:0000313" key="2">
    <source>
        <dbReference type="EMBL" id="HJC25224.1"/>
    </source>
</evidence>
<feature type="compositionally biased region" description="Basic and acidic residues" evidence="1">
    <location>
        <begin position="1"/>
        <end position="16"/>
    </location>
</feature>
<reference evidence="2" key="2">
    <citation type="submission" date="2021-04" db="EMBL/GenBank/DDBJ databases">
        <authorList>
            <person name="Gilroy R."/>
        </authorList>
    </citation>
    <scope>NUCLEOTIDE SEQUENCE</scope>
    <source>
        <strain evidence="2">USAMLcec2-132</strain>
    </source>
</reference>
<reference evidence="2" key="1">
    <citation type="journal article" date="2021" name="PeerJ">
        <title>Extensive microbial diversity within the chicken gut microbiome revealed by metagenomics and culture.</title>
        <authorList>
            <person name="Gilroy R."/>
            <person name="Ravi A."/>
            <person name="Getino M."/>
            <person name="Pursley I."/>
            <person name="Horton D.L."/>
            <person name="Alikhan N.F."/>
            <person name="Baker D."/>
            <person name="Gharbi K."/>
            <person name="Hall N."/>
            <person name="Watson M."/>
            <person name="Adriaenssens E.M."/>
            <person name="Foster-Nyarko E."/>
            <person name="Jarju S."/>
            <person name="Secka A."/>
            <person name="Antonio M."/>
            <person name="Oren A."/>
            <person name="Chaudhuri R.R."/>
            <person name="La Ragione R."/>
            <person name="Hildebrand F."/>
            <person name="Pallen M.J."/>
        </authorList>
    </citation>
    <scope>NUCLEOTIDE SEQUENCE</scope>
    <source>
        <strain evidence="2">USAMLcec2-132</strain>
    </source>
</reference>
<organism evidence="2 3">
    <name type="scientific">Candidatus Eisenbergiella merdavium</name>
    <dbReference type="NCBI Taxonomy" id="2838551"/>
    <lineage>
        <taxon>Bacteria</taxon>
        <taxon>Bacillati</taxon>
        <taxon>Bacillota</taxon>
        <taxon>Clostridia</taxon>
        <taxon>Lachnospirales</taxon>
        <taxon>Lachnospiraceae</taxon>
        <taxon>Eisenbergiella</taxon>
    </lineage>
</organism>
<sequence length="282" mass="32165">MRKIGNERKKGEEKNRMRQGRKKGRIKCALLAAFAIAAALSNTQKVSAMEFVSAVFRDDYVDDGERINDNRVSVDPDSPVVALLDPSQILTRGAIISFAWDTATEEQKLAYLTSEDEPDNDALTWWVASAYEDAVKFQYLNGVKKTGTQSSLWVIQSSFPLEDKVQYFRTHEIRYNSPEVIQWWWTYVGSLLTTDQTTKTDAYNYETYMRATTHKLSMVDVVQKGEEKYYIAASDLQACLDNGSIYERVSYYTLGDDVQREFSQYYLSGSPADTGCVLWSLQ</sequence>
<evidence type="ECO:0000313" key="3">
    <source>
        <dbReference type="Proteomes" id="UP000823891"/>
    </source>
</evidence>
<dbReference type="EMBL" id="DWWS01000058">
    <property type="protein sequence ID" value="HJC25224.1"/>
    <property type="molecule type" value="Genomic_DNA"/>
</dbReference>
<protein>
    <submittedName>
        <fullName evidence="2">Uncharacterized protein</fullName>
    </submittedName>
</protein>